<dbReference type="Proteomes" id="UP000001107">
    <property type="component" value="Chromosome"/>
</dbReference>
<dbReference type="KEGG" id="mvn:Mevan_1216"/>
<dbReference type="TCDB" id="9.B.176.2.1">
    <property type="family name" value="the n-terminal 4 tms membrane protein (4tmp) family"/>
</dbReference>
<gene>
    <name evidence="2" type="ordered locus">Mevan_1216</name>
</gene>
<feature type="transmembrane region" description="Helical" evidence="1">
    <location>
        <begin position="21"/>
        <end position="39"/>
    </location>
</feature>
<name>A6URJ2_METVS</name>
<dbReference type="AlphaFoldDB" id="A6URJ2"/>
<keyword evidence="1" id="KW-1133">Transmembrane helix</keyword>
<organism evidence="2 3">
    <name type="scientific">Methanococcus vannielii (strain ATCC 35089 / DSM 1224 / JCM 13029 / OCM 148 / SB)</name>
    <dbReference type="NCBI Taxonomy" id="406327"/>
    <lineage>
        <taxon>Archaea</taxon>
        <taxon>Methanobacteriati</taxon>
        <taxon>Methanobacteriota</taxon>
        <taxon>Methanomada group</taxon>
        <taxon>Methanococci</taxon>
        <taxon>Methanococcales</taxon>
        <taxon>Methanococcaceae</taxon>
        <taxon>Methanococcus</taxon>
    </lineage>
</organism>
<accession>A6URJ2</accession>
<evidence type="ECO:0000313" key="2">
    <source>
        <dbReference type="EMBL" id="ABR55114.1"/>
    </source>
</evidence>
<dbReference type="InterPro" id="IPR018723">
    <property type="entry name" value="DUF2254_membrane"/>
</dbReference>
<dbReference type="HOGENOM" id="CLU_038543_0_0_2"/>
<proteinExistence type="predicted"/>
<dbReference type="Pfam" id="PF10011">
    <property type="entry name" value="DUF2254"/>
    <property type="match status" value="1"/>
</dbReference>
<keyword evidence="1" id="KW-0812">Transmembrane</keyword>
<evidence type="ECO:0000256" key="1">
    <source>
        <dbReference type="SAM" id="Phobius"/>
    </source>
</evidence>
<dbReference type="STRING" id="406327.Mevan_1216"/>
<dbReference type="GeneID" id="5325763"/>
<keyword evidence="3" id="KW-1185">Reference proteome</keyword>
<feature type="transmembrane region" description="Helical" evidence="1">
    <location>
        <begin position="133"/>
        <end position="156"/>
    </location>
</feature>
<dbReference type="OrthoDB" id="60500at2157"/>
<feature type="transmembrane region" description="Helical" evidence="1">
    <location>
        <begin position="98"/>
        <end position="121"/>
    </location>
</feature>
<dbReference type="eggNOG" id="arCOG05096">
    <property type="taxonomic scope" value="Archaea"/>
</dbReference>
<evidence type="ECO:0000313" key="3">
    <source>
        <dbReference type="Proteomes" id="UP000001107"/>
    </source>
</evidence>
<sequence>MLTKICKDCFMLMDYYFSKEWFQLLLIGTASLILAWHSLPYFSWDVGFDENLKYILSTLPQTQGAIVGIVASISIVAIQMVSQQYSTRITHLLLNKTYWGLIIVYIISMSYEILLLGFMPTARIPVYIWGVEVPYYILIWILFFLIYFDFLILLPYTKNTINSLKPENVIENLIQSIKRDEINNYRSIDSENIDYRSARKIPKNTLRTVYYIIDRSLKANHYLTARNGLILLGSNYVPLSNNGKSKNKFFFENYIENIENLGISAYGAPFSISREAIISLEKIFKYELERNTDLSLRALLGIKKIGLLYAQEFELKIDNVDERKMLLTAFNRLQNILEYLLLRFKNCEKVSLEKLEAWIEIYFEILRINEQILFKLHSKRILNSKDAEILIMESLNSFSNPFVRFILVFNNDEVIKKMLLKTLETLKSYFKLVLELKNENIGDFSEYFLKLTAVYGKLLDEFYEKSNYSIIHIIISDMVEITENSNGYCTFNNLFENYKFKNESDVQKAEYFKELKKRYILNLSKNTE</sequence>
<reference evidence="2" key="1">
    <citation type="submission" date="2007-06" db="EMBL/GenBank/DDBJ databases">
        <title>Complete sequence of Methanococcus vannielii SB.</title>
        <authorList>
            <consortium name="US DOE Joint Genome Institute"/>
            <person name="Copeland A."/>
            <person name="Lucas S."/>
            <person name="Lapidus A."/>
            <person name="Barry K."/>
            <person name="Glavina del Rio T."/>
            <person name="Dalin E."/>
            <person name="Tice H."/>
            <person name="Pitluck S."/>
            <person name="Chain P."/>
            <person name="Malfatti S."/>
            <person name="Shin M."/>
            <person name="Vergez L."/>
            <person name="Schmutz J."/>
            <person name="Larimer F."/>
            <person name="Land M."/>
            <person name="Hauser L."/>
            <person name="Kyrpides N."/>
            <person name="Anderson I."/>
            <person name="Sieprawska-Lupa M."/>
            <person name="Whitman W.B."/>
            <person name="Richardson P."/>
        </authorList>
    </citation>
    <scope>NUCLEOTIDE SEQUENCE [LARGE SCALE GENOMIC DNA]</scope>
    <source>
        <strain evidence="2">SB</strain>
    </source>
</reference>
<protein>
    <recommendedName>
        <fullName evidence="4">DUF2254 domain-containing protein</fullName>
    </recommendedName>
</protein>
<feature type="transmembrane region" description="Helical" evidence="1">
    <location>
        <begin position="59"/>
        <end position="78"/>
    </location>
</feature>
<dbReference type="RefSeq" id="WP_012066029.1">
    <property type="nucleotide sequence ID" value="NC_009634.1"/>
</dbReference>
<keyword evidence="1" id="KW-0472">Membrane</keyword>
<evidence type="ECO:0008006" key="4">
    <source>
        <dbReference type="Google" id="ProtNLM"/>
    </source>
</evidence>
<dbReference type="EMBL" id="CP000742">
    <property type="protein sequence ID" value="ABR55114.1"/>
    <property type="molecule type" value="Genomic_DNA"/>
</dbReference>